<name>A0ABQ6YR56_9NOCA</name>
<comment type="caution">
    <text evidence="1">The sequence shown here is derived from an EMBL/GenBank/DDBJ whole genome shotgun (WGS) entry which is preliminary data.</text>
</comment>
<organism evidence="1 2">
    <name type="scientific">Nocardia caishijiensis</name>
    <dbReference type="NCBI Taxonomy" id="184756"/>
    <lineage>
        <taxon>Bacteria</taxon>
        <taxon>Bacillati</taxon>
        <taxon>Actinomycetota</taxon>
        <taxon>Actinomycetes</taxon>
        <taxon>Mycobacteriales</taxon>
        <taxon>Nocardiaceae</taxon>
        <taxon>Nocardia</taxon>
    </lineage>
</organism>
<evidence type="ECO:0000313" key="2">
    <source>
        <dbReference type="Proteomes" id="UP000798951"/>
    </source>
</evidence>
<proteinExistence type="predicted"/>
<evidence type="ECO:0000313" key="1">
    <source>
        <dbReference type="EMBL" id="KAF0848265.1"/>
    </source>
</evidence>
<sequence length="129" mass="14449">MLELKPVGIYREMYRSGHADLPSLREAGATGPLDDRGRIIEYMTAATPVFDVMGSVTDLFDANASITSGQSLISDGTWLWRVDSIHYLTRYDLEIPAEFVDHVRARNYRPAADVDLADEIYDAAITAYF</sequence>
<protein>
    <submittedName>
        <fullName evidence="1">Uncharacterized protein</fullName>
    </submittedName>
</protein>
<keyword evidence="2" id="KW-1185">Reference proteome</keyword>
<reference evidence="1 2" key="1">
    <citation type="submission" date="2019-07" db="EMBL/GenBank/DDBJ databases">
        <title>Genomic Encyclopedia of Type Strains, Phase IV (KMG-IV): sequencing the most valuable type-strain genomes for metagenomic binning, comparative biology and taxonomic classification.</title>
        <authorList>
            <person name="Goeker M."/>
        </authorList>
    </citation>
    <scope>NUCLEOTIDE SEQUENCE [LARGE SCALE GENOMIC DNA]</scope>
    <source>
        <strain evidence="1 2">DSM 44831</strain>
    </source>
</reference>
<gene>
    <name evidence="1" type="ORF">FNL39_102413</name>
</gene>
<dbReference type="RefSeq" id="WP_067982162.1">
    <property type="nucleotide sequence ID" value="NZ_VMSD01000002.1"/>
</dbReference>
<dbReference type="EMBL" id="VMSD01000002">
    <property type="protein sequence ID" value="KAF0848265.1"/>
    <property type="molecule type" value="Genomic_DNA"/>
</dbReference>
<accession>A0ABQ6YR56</accession>
<dbReference type="Proteomes" id="UP000798951">
    <property type="component" value="Unassembled WGS sequence"/>
</dbReference>